<evidence type="ECO:0000256" key="10">
    <source>
        <dbReference type="ARBA" id="ARBA00023098"/>
    </source>
</evidence>
<dbReference type="AlphaFoldDB" id="A0AA41S1C2"/>
<organism evidence="16 17">
    <name type="scientific">Papaver nudicaule</name>
    <name type="common">Iceland poppy</name>
    <dbReference type="NCBI Taxonomy" id="74823"/>
    <lineage>
        <taxon>Eukaryota</taxon>
        <taxon>Viridiplantae</taxon>
        <taxon>Streptophyta</taxon>
        <taxon>Embryophyta</taxon>
        <taxon>Tracheophyta</taxon>
        <taxon>Spermatophyta</taxon>
        <taxon>Magnoliopsida</taxon>
        <taxon>Ranunculales</taxon>
        <taxon>Papaveraceae</taxon>
        <taxon>Papaveroideae</taxon>
        <taxon>Papaver</taxon>
    </lineage>
</organism>
<reference evidence="16" key="1">
    <citation type="submission" date="2022-03" db="EMBL/GenBank/DDBJ databases">
        <title>A functionally conserved STORR gene fusion in Papaver species that diverged 16.8 million years ago.</title>
        <authorList>
            <person name="Catania T."/>
        </authorList>
    </citation>
    <scope>NUCLEOTIDE SEQUENCE</scope>
    <source>
        <strain evidence="16">S-191538</strain>
    </source>
</reference>
<keyword evidence="17" id="KW-1185">Reference proteome</keyword>
<dbReference type="GO" id="GO:0005789">
    <property type="term" value="C:endoplasmic reticulum membrane"/>
    <property type="evidence" value="ECO:0007669"/>
    <property type="project" value="TreeGrafter"/>
</dbReference>
<protein>
    <recommendedName>
        <fullName evidence="15">Fatty acid desaturase domain-containing protein</fullName>
    </recommendedName>
</protein>
<comment type="caution">
    <text evidence="16">The sequence shown here is derived from an EMBL/GenBank/DDBJ whole genome shotgun (WGS) entry which is preliminary data.</text>
</comment>
<dbReference type="PANTHER" id="PTHR11351">
    <property type="entry name" value="ACYL-COA DESATURASE"/>
    <property type="match status" value="1"/>
</dbReference>
<name>A0AA41S1C2_PAPNU</name>
<evidence type="ECO:0000256" key="1">
    <source>
        <dbReference type="ARBA" id="ARBA00004141"/>
    </source>
</evidence>
<evidence type="ECO:0000256" key="7">
    <source>
        <dbReference type="ARBA" id="ARBA00022989"/>
    </source>
</evidence>
<keyword evidence="5 13" id="KW-0812">Transmembrane</keyword>
<dbReference type="InterPro" id="IPR005804">
    <property type="entry name" value="FA_desaturase_dom"/>
</dbReference>
<evidence type="ECO:0000313" key="17">
    <source>
        <dbReference type="Proteomes" id="UP001177140"/>
    </source>
</evidence>
<sequence>MAVPLQHTKKELVLSKRKWEFSDAVNMGIIILGTAAVLASPFHFTWSALWVALVLHWMTIHIGISLSFHRNLSHKSLKLTKSLEYLFAYFGLHAAQRDPMWWVSVHRHHHQFTDSDRDPHSPVEGFWFSYVNWAFNHNYLREKCGGLNNVMDLQKQAYYRFLQKTYYLHLVALALLLYLGGGLSHLIWGFGGAHGSGWGVRIAFGHHFTFMVNSVCHTWGNRPWNTSDLSKNNWVVGFVGFGEGWHNNHHAFEFSARLGLEWWQLDVPWYIIKLLEYLGLATHVKVPTELQKSKFSHKNQKLH</sequence>
<keyword evidence="8 13" id="KW-0560">Oxidoreductase</keyword>
<feature type="transmembrane region" description="Helical" evidence="14">
    <location>
        <begin position="21"/>
        <end position="42"/>
    </location>
</feature>
<keyword evidence="4 13" id="KW-0444">Lipid biosynthesis</keyword>
<feature type="transmembrane region" description="Helical" evidence="14">
    <location>
        <begin position="166"/>
        <end position="188"/>
    </location>
</feature>
<dbReference type="Proteomes" id="UP001177140">
    <property type="component" value="Unassembled WGS sequence"/>
</dbReference>
<comment type="cofactor">
    <cofactor evidence="13">
        <name>Fe(2+)</name>
        <dbReference type="ChEBI" id="CHEBI:29033"/>
    </cofactor>
</comment>
<evidence type="ECO:0000256" key="9">
    <source>
        <dbReference type="ARBA" id="ARBA00023004"/>
    </source>
</evidence>
<dbReference type="GO" id="GO:0042761">
    <property type="term" value="P:very long-chain fatty acid biosynthetic process"/>
    <property type="evidence" value="ECO:0007669"/>
    <property type="project" value="TreeGrafter"/>
</dbReference>
<comment type="similarity">
    <text evidence="3 13">Belongs to the fatty acid desaturase type 1 family.</text>
</comment>
<keyword evidence="7 14" id="KW-1133">Transmembrane helix</keyword>
<dbReference type="EMBL" id="JAJJMA010110560">
    <property type="protein sequence ID" value="MCL7031284.1"/>
    <property type="molecule type" value="Genomic_DNA"/>
</dbReference>
<evidence type="ECO:0000256" key="2">
    <source>
        <dbReference type="ARBA" id="ARBA00005189"/>
    </source>
</evidence>
<evidence type="ECO:0000256" key="3">
    <source>
        <dbReference type="ARBA" id="ARBA00009295"/>
    </source>
</evidence>
<evidence type="ECO:0000256" key="5">
    <source>
        <dbReference type="ARBA" id="ARBA00022692"/>
    </source>
</evidence>
<dbReference type="PANTHER" id="PTHR11351:SF31">
    <property type="entry name" value="DESATURASE 1, ISOFORM A-RELATED"/>
    <property type="match status" value="1"/>
</dbReference>
<keyword evidence="9" id="KW-0408">Iron</keyword>
<proteinExistence type="inferred from homology"/>
<evidence type="ECO:0000259" key="15">
    <source>
        <dbReference type="Pfam" id="PF00487"/>
    </source>
</evidence>
<dbReference type="CDD" id="cd03505">
    <property type="entry name" value="Delta9-FADS-like"/>
    <property type="match status" value="1"/>
</dbReference>
<evidence type="ECO:0000313" key="16">
    <source>
        <dbReference type="EMBL" id="MCL7031284.1"/>
    </source>
</evidence>
<dbReference type="Pfam" id="PF00487">
    <property type="entry name" value="FA_desaturase"/>
    <property type="match status" value="1"/>
</dbReference>
<comment type="subcellular location">
    <subcellularLocation>
        <location evidence="1">Membrane</location>
        <topology evidence="1">Multi-pass membrane protein</topology>
    </subcellularLocation>
</comment>
<dbReference type="InterPro" id="IPR015876">
    <property type="entry name" value="Acyl-CoA_DS"/>
</dbReference>
<dbReference type="PRINTS" id="PR00075">
    <property type="entry name" value="FACDDSATRASE"/>
</dbReference>
<keyword evidence="6" id="KW-0276">Fatty acid metabolism</keyword>
<comment type="domain">
    <text evidence="13">The histidine box domains are involved in binding the catalytic metal ions.</text>
</comment>
<evidence type="ECO:0000256" key="11">
    <source>
        <dbReference type="ARBA" id="ARBA00023136"/>
    </source>
</evidence>
<accession>A0AA41S1C2</accession>
<comment type="pathway">
    <text evidence="2">Lipid metabolism.</text>
</comment>
<keyword evidence="11 14" id="KW-0472">Membrane</keyword>
<evidence type="ECO:0000256" key="6">
    <source>
        <dbReference type="ARBA" id="ARBA00022832"/>
    </source>
</evidence>
<feature type="domain" description="Fatty acid desaturase" evidence="15">
    <location>
        <begin position="45"/>
        <end position="266"/>
    </location>
</feature>
<evidence type="ECO:0000256" key="12">
    <source>
        <dbReference type="ARBA" id="ARBA00023160"/>
    </source>
</evidence>
<gene>
    <name evidence="16" type="ORF">MKW94_023672</name>
</gene>
<evidence type="ECO:0000256" key="13">
    <source>
        <dbReference type="RuleBase" id="RU000581"/>
    </source>
</evidence>
<feature type="transmembrane region" description="Helical" evidence="14">
    <location>
        <begin position="48"/>
        <end position="68"/>
    </location>
</feature>
<keyword evidence="10" id="KW-0443">Lipid metabolism</keyword>
<evidence type="ECO:0000256" key="8">
    <source>
        <dbReference type="ARBA" id="ARBA00023002"/>
    </source>
</evidence>
<keyword evidence="12 13" id="KW-0275">Fatty acid biosynthesis</keyword>
<evidence type="ECO:0000256" key="14">
    <source>
        <dbReference type="SAM" id="Phobius"/>
    </source>
</evidence>
<evidence type="ECO:0000256" key="4">
    <source>
        <dbReference type="ARBA" id="ARBA00022516"/>
    </source>
</evidence>
<dbReference type="GO" id="GO:0016717">
    <property type="term" value="F:oxidoreductase activity, acting on paired donors, with oxidation of a pair of donors resulting in the reduction of molecular oxygen to two molecules of water"/>
    <property type="evidence" value="ECO:0007669"/>
    <property type="project" value="InterPro"/>
</dbReference>